<evidence type="ECO:0000256" key="2">
    <source>
        <dbReference type="ARBA" id="ARBA00022692"/>
    </source>
</evidence>
<feature type="transmembrane region" description="Helical" evidence="5">
    <location>
        <begin position="562"/>
        <end position="583"/>
    </location>
</feature>
<dbReference type="Gene3D" id="1.10.3720.10">
    <property type="entry name" value="MetI-like"/>
    <property type="match status" value="1"/>
</dbReference>
<dbReference type="EMBL" id="UINC01001481">
    <property type="protein sequence ID" value="SUZ81754.1"/>
    <property type="molecule type" value="Genomic_DNA"/>
</dbReference>
<comment type="subcellular location">
    <subcellularLocation>
        <location evidence="1">Membrane</location>
        <topology evidence="1">Multi-pass membrane protein</topology>
    </subcellularLocation>
</comment>
<dbReference type="InterPro" id="IPR028203">
    <property type="entry name" value="PSII_CF48-like_dom"/>
</dbReference>
<evidence type="ECO:0000313" key="7">
    <source>
        <dbReference type="EMBL" id="SUZ81754.1"/>
    </source>
</evidence>
<dbReference type="GO" id="GO:0055085">
    <property type="term" value="P:transmembrane transport"/>
    <property type="evidence" value="ECO:0007669"/>
    <property type="project" value="InterPro"/>
</dbReference>
<dbReference type="PANTHER" id="PTHR30614:SF34">
    <property type="entry name" value="BLR6398 PROTEIN"/>
    <property type="match status" value="1"/>
</dbReference>
<dbReference type="PROSITE" id="PS50928">
    <property type="entry name" value="ABC_TM1"/>
    <property type="match status" value="1"/>
</dbReference>
<evidence type="ECO:0000256" key="5">
    <source>
        <dbReference type="SAM" id="Phobius"/>
    </source>
</evidence>
<dbReference type="InterPro" id="IPR043429">
    <property type="entry name" value="ArtM/GltK/GlnP/TcyL/YhdX-like"/>
</dbReference>
<dbReference type="Pfam" id="PF00528">
    <property type="entry name" value="BPD_transp_1"/>
    <property type="match status" value="1"/>
</dbReference>
<evidence type="ECO:0000256" key="4">
    <source>
        <dbReference type="ARBA" id="ARBA00023136"/>
    </source>
</evidence>
<organism evidence="7">
    <name type="scientific">marine metagenome</name>
    <dbReference type="NCBI Taxonomy" id="408172"/>
    <lineage>
        <taxon>unclassified sequences</taxon>
        <taxon>metagenomes</taxon>
        <taxon>ecological metagenomes</taxon>
    </lineage>
</organism>
<name>A0A381QS14_9ZZZZ</name>
<feature type="transmembrane region" description="Helical" evidence="5">
    <location>
        <begin position="371"/>
        <end position="395"/>
    </location>
</feature>
<feature type="transmembrane region" description="Helical" evidence="5">
    <location>
        <begin position="624"/>
        <end position="644"/>
    </location>
</feature>
<dbReference type="AlphaFoldDB" id="A0A381QS14"/>
<reference evidence="7" key="1">
    <citation type="submission" date="2018-05" db="EMBL/GenBank/DDBJ databases">
        <authorList>
            <person name="Lanie J.A."/>
            <person name="Ng W.-L."/>
            <person name="Kazmierczak K.M."/>
            <person name="Andrzejewski T.M."/>
            <person name="Davidsen T.M."/>
            <person name="Wayne K.J."/>
            <person name="Tettelin H."/>
            <person name="Glass J.I."/>
            <person name="Rusch D."/>
            <person name="Podicherti R."/>
            <person name="Tsui H.-C.T."/>
            <person name="Winkler M.E."/>
        </authorList>
    </citation>
    <scope>NUCLEOTIDE SEQUENCE</scope>
</reference>
<dbReference type="PANTHER" id="PTHR30614">
    <property type="entry name" value="MEMBRANE COMPONENT OF AMINO ACID ABC TRANSPORTER"/>
    <property type="match status" value="1"/>
</dbReference>
<dbReference type="CDD" id="cd06261">
    <property type="entry name" value="TM_PBP2"/>
    <property type="match status" value="1"/>
</dbReference>
<dbReference type="Pfam" id="PF14870">
    <property type="entry name" value="PSII_BNR"/>
    <property type="match status" value="1"/>
</dbReference>
<feature type="transmembrane region" description="Helical" evidence="5">
    <location>
        <begin position="456"/>
        <end position="477"/>
    </location>
</feature>
<feature type="transmembrane region" description="Helical" evidence="5">
    <location>
        <begin position="871"/>
        <end position="901"/>
    </location>
</feature>
<protein>
    <recommendedName>
        <fullName evidence="6">ABC transmembrane type-1 domain-containing protein</fullName>
    </recommendedName>
</protein>
<keyword evidence="4 5" id="KW-0472">Membrane</keyword>
<feature type="domain" description="ABC transmembrane type-1" evidence="6">
    <location>
        <begin position="689"/>
        <end position="901"/>
    </location>
</feature>
<feature type="transmembrane region" description="Helical" evidence="5">
    <location>
        <begin position="599"/>
        <end position="618"/>
    </location>
</feature>
<evidence type="ECO:0000256" key="3">
    <source>
        <dbReference type="ARBA" id="ARBA00022989"/>
    </source>
</evidence>
<evidence type="ECO:0000256" key="1">
    <source>
        <dbReference type="ARBA" id="ARBA00004141"/>
    </source>
</evidence>
<feature type="transmembrane region" description="Helical" evidence="5">
    <location>
        <begin position="656"/>
        <end position="675"/>
    </location>
</feature>
<dbReference type="InterPro" id="IPR000515">
    <property type="entry name" value="MetI-like"/>
</dbReference>
<accession>A0A381QS14</accession>
<dbReference type="GO" id="GO:0005886">
    <property type="term" value="C:plasma membrane"/>
    <property type="evidence" value="ECO:0007669"/>
    <property type="project" value="TreeGrafter"/>
</dbReference>
<evidence type="ECO:0000259" key="6">
    <source>
        <dbReference type="PROSITE" id="PS50928"/>
    </source>
</evidence>
<feature type="transmembrane region" description="Helical" evidence="5">
    <location>
        <begin position="529"/>
        <end position="547"/>
    </location>
</feature>
<feature type="transmembrane region" description="Helical" evidence="5">
    <location>
        <begin position="497"/>
        <end position="517"/>
    </location>
</feature>
<dbReference type="GO" id="GO:0006865">
    <property type="term" value="P:amino acid transport"/>
    <property type="evidence" value="ECO:0007669"/>
    <property type="project" value="TreeGrafter"/>
</dbReference>
<keyword evidence="2 5" id="KW-0812">Transmembrane</keyword>
<dbReference type="InterPro" id="IPR035906">
    <property type="entry name" value="MetI-like_sf"/>
</dbReference>
<dbReference type="SUPFAM" id="SSF110296">
    <property type="entry name" value="Oligoxyloglucan reducing end-specific cellobiohydrolase"/>
    <property type="match status" value="1"/>
</dbReference>
<sequence length="918" mass="98164">MSTGTHQERYRAVPRRVEWVVSLALLALILATSSAAAQSLKSGWAEMESGTESDLLTAEAHVDMLWAFGTNGTMLSSGDGGVTWQSFDSPTSSDLIASDSAFGALAVAGGDGTVLLMKEGGGAWEDVSIPAQMDVSSIALTSNGSLVAVGPAGAIWQYDGNAWQDRSIGVEHDLLSVSFLDSENGLISGNSGTILASTDGGVVWDYRDAPGQVSSKSIVSIDYFSAIRAYAITDEGHILRSSREGSVTVGFVWSLVEIESHGRSTSLGVELNSMEVLSTYKILFTGPNGYLSLSKDGGNIVSKQMLPVANDTNFNGVAMIDNFKGIAVADGGSVLWTDNSGEEEAVGFQIIDFGDFGQFVDYSKGMLMDGLVATIKIVLFGIAMGFTIGVILSMLKTSPTTLKNIAQSNRYQLAIPFVILANALSLGRLTTNIASLRAKSAEIAATRPINAPAVKLFGLAMMLAGIGALLLILGDVWALNLLGWERIYVPVGDSGAFAYILLGIALVLLGLTFLPFNGEFSAKEVSLPIIPPIAITLVFVAGGYPLSGEDSLVDLLMTGSEFVFSLTILVTLLLLASVTYFLGRPEVFTLIGKADERNLALFFAIYEGLYGIIIFWLAKISGTNIVHDLDVFLFVTATNAAYILGAKKGWLNGDKTVPCTLVVLLTLIIFFQKIVEFNLMRGIGANEESALLVLVGTASFVAAITSGRKISLNPWGVRPLNSIATLYTDFFRNTPLIVQFMFIHFGLQLGKLIQEPGLLMLEGQDDPISSFLRDGILADRAYISAIFALGLNSGAYQCETIRGAIAAIPSGQMEAGRSIGLNYMQTMKLVIMPQAIRICIPPLGNEMVNLVLNSSLAMVIGYAELTRQGKLIIAVTFQIFWTWGMVMISYFIVTWTLALILRHLENKTRIPGLGIGGA</sequence>
<keyword evidence="3 5" id="KW-1133">Transmembrane helix</keyword>
<proteinExistence type="predicted"/>
<dbReference type="SUPFAM" id="SSF161098">
    <property type="entry name" value="MetI-like"/>
    <property type="match status" value="1"/>
</dbReference>
<gene>
    <name evidence="7" type="ORF">METZ01_LOCUS34608</name>
</gene>